<gene>
    <name evidence="2" type="ORF">M514_02323</name>
</gene>
<dbReference type="EMBL" id="KL367520">
    <property type="protein sequence ID" value="KFD66819.1"/>
    <property type="molecule type" value="Genomic_DNA"/>
</dbReference>
<evidence type="ECO:0000313" key="2">
    <source>
        <dbReference type="EMBL" id="KFD66819.1"/>
    </source>
</evidence>
<organism evidence="2">
    <name type="scientific">Trichuris suis</name>
    <name type="common">pig whipworm</name>
    <dbReference type="NCBI Taxonomy" id="68888"/>
    <lineage>
        <taxon>Eukaryota</taxon>
        <taxon>Metazoa</taxon>
        <taxon>Ecdysozoa</taxon>
        <taxon>Nematoda</taxon>
        <taxon>Enoplea</taxon>
        <taxon>Dorylaimia</taxon>
        <taxon>Trichinellida</taxon>
        <taxon>Trichuridae</taxon>
        <taxon>Trichuris</taxon>
    </lineage>
</organism>
<proteinExistence type="predicted"/>
<evidence type="ECO:0008006" key="3">
    <source>
        <dbReference type="Google" id="ProtNLM"/>
    </source>
</evidence>
<feature type="region of interest" description="Disordered" evidence="1">
    <location>
        <begin position="62"/>
        <end position="90"/>
    </location>
</feature>
<feature type="compositionally biased region" description="Polar residues" evidence="1">
    <location>
        <begin position="62"/>
        <end position="78"/>
    </location>
</feature>
<sequence length="124" mass="13729">MCYKRGPNLRSLLRSDEVRLPLNEHAWVVYEVKCSCSATYIGETEFSLTRRFLQHMTHLTRGTNAKQELEDTSSSTTTRHGKPSSFPPSVGMERALAASAVAEHAARSSGSLQTRVLCKVTFGP</sequence>
<evidence type="ECO:0000256" key="1">
    <source>
        <dbReference type="SAM" id="MobiDB-lite"/>
    </source>
</evidence>
<accession>A0A085NBH3</accession>
<name>A0A085NBH3_9BILA</name>
<reference evidence="2" key="1">
    <citation type="journal article" date="2014" name="Nat. Genet.">
        <title>Genome and transcriptome of the porcine whipworm Trichuris suis.</title>
        <authorList>
            <person name="Jex A.R."/>
            <person name="Nejsum P."/>
            <person name="Schwarz E.M."/>
            <person name="Hu L."/>
            <person name="Young N.D."/>
            <person name="Hall R.S."/>
            <person name="Korhonen P.K."/>
            <person name="Liao S."/>
            <person name="Thamsborg S."/>
            <person name="Xia J."/>
            <person name="Xu P."/>
            <person name="Wang S."/>
            <person name="Scheerlinck J.P."/>
            <person name="Hofmann A."/>
            <person name="Sternberg P.W."/>
            <person name="Wang J."/>
            <person name="Gasser R.B."/>
        </authorList>
    </citation>
    <scope>NUCLEOTIDE SEQUENCE [LARGE SCALE GENOMIC DNA]</scope>
    <source>
        <strain evidence="2">DCEP-RM93F</strain>
    </source>
</reference>
<protein>
    <recommendedName>
        <fullName evidence="3">GIY-YIG domain-containing protein</fullName>
    </recommendedName>
</protein>
<dbReference type="AlphaFoldDB" id="A0A085NBH3"/>
<dbReference type="Proteomes" id="UP000030758">
    <property type="component" value="Unassembled WGS sequence"/>
</dbReference>